<evidence type="ECO:0000259" key="1">
    <source>
        <dbReference type="Pfam" id="PF00535"/>
    </source>
</evidence>
<sequence length="297" mass="34259">MIAIIGVLLIQVLAFFFRSKIFDYMNNIEKNSCELEILIATMNRDSLDFLSVMFQNNDLDDYQILIINQTTEGNLLKSNKANIRVINSFERGISKSRNLALNNAIGEICLLADDDVIYLKHFEKKIVKAYKNNNKASVLTFKTLTTEGKPYSNYPQKITTLLKFYRKILSIEISFKTKELIKNNINFNENFGLGATFEEGENVFFFRSIFEKGIPSYFVPETIVIHEPVSSSDDVTSDRYIFGRAAMHYKLQGSFAYFYAIKLMFALLRRGLIGFNQVIPKFNVALKGIRKYKQLQK</sequence>
<organism evidence="2 3">
    <name type="scientific">Corallibacter vietnamensis</name>
    <dbReference type="NCBI Taxonomy" id="904130"/>
    <lineage>
        <taxon>Bacteria</taxon>
        <taxon>Pseudomonadati</taxon>
        <taxon>Bacteroidota</taxon>
        <taxon>Flavobacteriia</taxon>
        <taxon>Flavobacteriales</taxon>
        <taxon>Flavobacteriaceae</taxon>
        <taxon>Corallibacter</taxon>
    </lineage>
</organism>
<dbReference type="Proteomes" id="UP001501456">
    <property type="component" value="Unassembled WGS sequence"/>
</dbReference>
<dbReference type="CDD" id="cd00761">
    <property type="entry name" value="Glyco_tranf_GTA_type"/>
    <property type="match status" value="1"/>
</dbReference>
<evidence type="ECO:0000313" key="3">
    <source>
        <dbReference type="Proteomes" id="UP001501456"/>
    </source>
</evidence>
<gene>
    <name evidence="2" type="ORF">GCM10022271_17530</name>
</gene>
<protein>
    <recommendedName>
        <fullName evidence="1">Glycosyltransferase 2-like domain-containing protein</fullName>
    </recommendedName>
</protein>
<comment type="caution">
    <text evidence="2">The sequence shown here is derived from an EMBL/GenBank/DDBJ whole genome shotgun (WGS) entry which is preliminary data.</text>
</comment>
<dbReference type="SUPFAM" id="SSF53448">
    <property type="entry name" value="Nucleotide-diphospho-sugar transferases"/>
    <property type="match status" value="1"/>
</dbReference>
<name>A0ABP7H7N7_9FLAO</name>
<dbReference type="Gene3D" id="3.90.550.10">
    <property type="entry name" value="Spore Coat Polysaccharide Biosynthesis Protein SpsA, Chain A"/>
    <property type="match status" value="1"/>
</dbReference>
<proteinExistence type="predicted"/>
<feature type="domain" description="Glycosyltransferase 2-like" evidence="1">
    <location>
        <begin position="58"/>
        <end position="183"/>
    </location>
</feature>
<accession>A0ABP7H7N7</accession>
<keyword evidence="3" id="KW-1185">Reference proteome</keyword>
<evidence type="ECO:0000313" key="2">
    <source>
        <dbReference type="EMBL" id="GAA3785504.1"/>
    </source>
</evidence>
<dbReference type="InterPro" id="IPR029044">
    <property type="entry name" value="Nucleotide-diphossugar_trans"/>
</dbReference>
<dbReference type="Pfam" id="PF00535">
    <property type="entry name" value="Glycos_transf_2"/>
    <property type="match status" value="1"/>
</dbReference>
<dbReference type="EMBL" id="BAABBI010000002">
    <property type="protein sequence ID" value="GAA3785504.1"/>
    <property type="molecule type" value="Genomic_DNA"/>
</dbReference>
<reference evidence="3" key="1">
    <citation type="journal article" date="2019" name="Int. J. Syst. Evol. Microbiol.">
        <title>The Global Catalogue of Microorganisms (GCM) 10K type strain sequencing project: providing services to taxonomists for standard genome sequencing and annotation.</title>
        <authorList>
            <consortium name="The Broad Institute Genomics Platform"/>
            <consortium name="The Broad Institute Genome Sequencing Center for Infectious Disease"/>
            <person name="Wu L."/>
            <person name="Ma J."/>
        </authorList>
    </citation>
    <scope>NUCLEOTIDE SEQUENCE [LARGE SCALE GENOMIC DNA]</scope>
    <source>
        <strain evidence="3">JCM 17525</strain>
    </source>
</reference>
<dbReference type="InterPro" id="IPR001173">
    <property type="entry name" value="Glyco_trans_2-like"/>
</dbReference>